<dbReference type="AlphaFoldDB" id="A0A0K2TB71"/>
<reference evidence="1" key="1">
    <citation type="submission" date="2014-05" db="EMBL/GenBank/DDBJ databases">
        <authorList>
            <person name="Chronopoulou M."/>
        </authorList>
    </citation>
    <scope>NUCLEOTIDE SEQUENCE</scope>
    <source>
        <tissue evidence="1">Whole organism</tissue>
    </source>
</reference>
<protein>
    <submittedName>
        <fullName evidence="1">Uncharacterized protein</fullName>
    </submittedName>
</protein>
<accession>A0A0K2TB71</accession>
<evidence type="ECO:0000313" key="1">
    <source>
        <dbReference type="EMBL" id="CDW23309.1"/>
    </source>
</evidence>
<organism evidence="1">
    <name type="scientific">Lepeophtheirus salmonis</name>
    <name type="common">Salmon louse</name>
    <name type="synonym">Caligus salmonis</name>
    <dbReference type="NCBI Taxonomy" id="72036"/>
    <lineage>
        <taxon>Eukaryota</taxon>
        <taxon>Metazoa</taxon>
        <taxon>Ecdysozoa</taxon>
        <taxon>Arthropoda</taxon>
        <taxon>Crustacea</taxon>
        <taxon>Multicrustacea</taxon>
        <taxon>Hexanauplia</taxon>
        <taxon>Copepoda</taxon>
        <taxon>Siphonostomatoida</taxon>
        <taxon>Caligidae</taxon>
        <taxon>Lepeophtheirus</taxon>
    </lineage>
</organism>
<proteinExistence type="predicted"/>
<dbReference type="EMBL" id="HACA01005948">
    <property type="protein sequence ID" value="CDW23309.1"/>
    <property type="molecule type" value="Transcribed_RNA"/>
</dbReference>
<feature type="non-terminal residue" evidence="1">
    <location>
        <position position="1"/>
    </location>
</feature>
<sequence length="66" mass="8011">GVLKLVKRILYFFFWYSNKNEKKKIFGIHWYNSLYACYFSSFLTKYEEGKKNVLGFAFSLRSFASW</sequence>
<name>A0A0K2TB71_LEPSM</name>